<dbReference type="EMBL" id="PCTT01000019">
    <property type="protein sequence ID" value="PIP87189.1"/>
    <property type="molecule type" value="Genomic_DNA"/>
</dbReference>
<dbReference type="Gene3D" id="3.30.300.20">
    <property type="match status" value="1"/>
</dbReference>
<comment type="subunit">
    <text evidence="2">Monomer. Binds 30S ribosomal subunits, but not 50S ribosomal subunits or 70S ribosomes.</text>
</comment>
<accession>A0A2H0DZS1</accession>
<dbReference type="GO" id="GO:0005737">
    <property type="term" value="C:cytoplasm"/>
    <property type="evidence" value="ECO:0007669"/>
    <property type="project" value="UniProtKB-SubCell"/>
</dbReference>
<comment type="caution">
    <text evidence="3">The sequence shown here is derived from an EMBL/GenBank/DDBJ whole genome shotgun (WGS) entry which is preliminary data.</text>
</comment>
<dbReference type="AlphaFoldDB" id="A0A2H0DZS1"/>
<keyword evidence="1 2" id="KW-0690">Ribosome biogenesis</keyword>
<comment type="similarity">
    <text evidence="2">Belongs to the RbfA family.</text>
</comment>
<dbReference type="InterPro" id="IPR023799">
    <property type="entry name" value="RbfA_dom_sf"/>
</dbReference>
<comment type="function">
    <text evidence="2">One of several proteins that assist in the late maturation steps of the functional core of the 30S ribosomal subunit. Associates with free 30S ribosomal subunits (but not with 30S subunits that are part of 70S ribosomes or polysomes). Required for efficient processing of 16S rRNA. May interact with the 5'-terminal helix region of 16S rRNA.</text>
</comment>
<name>A0A2H0DZS1_9BACT</name>
<comment type="subcellular location">
    <subcellularLocation>
        <location evidence="2">Cytoplasm</location>
    </subcellularLocation>
</comment>
<evidence type="ECO:0000256" key="1">
    <source>
        <dbReference type="ARBA" id="ARBA00022517"/>
    </source>
</evidence>
<dbReference type="InterPro" id="IPR015946">
    <property type="entry name" value="KH_dom-like_a/b"/>
</dbReference>
<organism evidence="3 4">
    <name type="scientific">Candidatus Campbellbacteria bacterium CG22_combo_CG10-13_8_21_14_all_36_13</name>
    <dbReference type="NCBI Taxonomy" id="1974529"/>
    <lineage>
        <taxon>Bacteria</taxon>
        <taxon>Candidatus Campbelliibacteriota</taxon>
    </lineage>
</organism>
<gene>
    <name evidence="2" type="primary">rbfA</name>
    <name evidence="3" type="ORF">COW81_01555</name>
</gene>
<dbReference type="HAMAP" id="MF_00003">
    <property type="entry name" value="RbfA"/>
    <property type="match status" value="1"/>
</dbReference>
<reference evidence="3 4" key="1">
    <citation type="submission" date="2017-09" db="EMBL/GenBank/DDBJ databases">
        <title>Depth-based differentiation of microbial function through sediment-hosted aquifers and enrichment of novel symbionts in the deep terrestrial subsurface.</title>
        <authorList>
            <person name="Probst A.J."/>
            <person name="Ladd B."/>
            <person name="Jarett J.K."/>
            <person name="Geller-Mcgrath D.E."/>
            <person name="Sieber C.M."/>
            <person name="Emerson J.B."/>
            <person name="Anantharaman K."/>
            <person name="Thomas B.C."/>
            <person name="Malmstrom R."/>
            <person name="Stieglmeier M."/>
            <person name="Klingl A."/>
            <person name="Woyke T."/>
            <person name="Ryan C.M."/>
            <person name="Banfield J.F."/>
        </authorList>
    </citation>
    <scope>NUCLEOTIDE SEQUENCE [LARGE SCALE GENOMIC DNA]</scope>
    <source>
        <strain evidence="3">CG22_combo_CG10-13_8_21_14_all_36_13</strain>
    </source>
</reference>
<protein>
    <recommendedName>
        <fullName evidence="2">Ribosome-binding factor A</fullName>
    </recommendedName>
</protein>
<dbReference type="GO" id="GO:0030490">
    <property type="term" value="P:maturation of SSU-rRNA"/>
    <property type="evidence" value="ECO:0007669"/>
    <property type="project" value="UniProtKB-UniRule"/>
</dbReference>
<evidence type="ECO:0000313" key="4">
    <source>
        <dbReference type="Proteomes" id="UP000231143"/>
    </source>
</evidence>
<dbReference type="Pfam" id="PF02033">
    <property type="entry name" value="RBFA"/>
    <property type="match status" value="1"/>
</dbReference>
<keyword evidence="2" id="KW-0963">Cytoplasm</keyword>
<dbReference type="Proteomes" id="UP000231143">
    <property type="component" value="Unassembled WGS sequence"/>
</dbReference>
<dbReference type="InterPro" id="IPR000238">
    <property type="entry name" value="RbfA"/>
</dbReference>
<sequence>MSKRQDKVNELLRQLVSEFISKESNRLSLITVTHVDVSRDLKKATIYVSIYPEDSEEQGIDFLKRNLGNLRDYVKPKLNMKNIPFFDCKIDIGEKNRQVIEDLSHES</sequence>
<evidence type="ECO:0000313" key="3">
    <source>
        <dbReference type="EMBL" id="PIP87189.1"/>
    </source>
</evidence>
<dbReference type="SUPFAM" id="SSF89919">
    <property type="entry name" value="Ribosome-binding factor A, RbfA"/>
    <property type="match status" value="1"/>
</dbReference>
<proteinExistence type="inferred from homology"/>
<evidence type="ECO:0000256" key="2">
    <source>
        <dbReference type="HAMAP-Rule" id="MF_00003"/>
    </source>
</evidence>